<dbReference type="PANTHER" id="PTHR14490:SF5">
    <property type="entry name" value="PROTEIN KRI1 HOMOLOG"/>
    <property type="match status" value="1"/>
</dbReference>
<feature type="compositionally biased region" description="Acidic residues" evidence="2">
    <location>
        <begin position="241"/>
        <end position="257"/>
    </location>
</feature>
<dbReference type="PANTHER" id="PTHR14490">
    <property type="entry name" value="ZINC FINGER, ZZ TYPE"/>
    <property type="match status" value="1"/>
</dbReference>
<feature type="region of interest" description="Disordered" evidence="2">
    <location>
        <begin position="138"/>
        <end position="204"/>
    </location>
</feature>
<feature type="region of interest" description="Disordered" evidence="2">
    <location>
        <begin position="433"/>
        <end position="466"/>
    </location>
</feature>
<feature type="compositionally biased region" description="Acidic residues" evidence="2">
    <location>
        <begin position="439"/>
        <end position="451"/>
    </location>
</feature>
<reference evidence="4 5" key="1">
    <citation type="journal article" date="2023" name="BMC Biotechnol.">
        <title>Vitis rotundifolia cv Carlos genome sequencing.</title>
        <authorList>
            <person name="Huff M."/>
            <person name="Hulse-Kemp A."/>
            <person name="Scheffler B."/>
            <person name="Youngblood R."/>
            <person name="Simpson S."/>
            <person name="Babiker E."/>
            <person name="Staton M."/>
        </authorList>
    </citation>
    <scope>NUCLEOTIDE SEQUENCE [LARGE SCALE GENOMIC DNA]</scope>
    <source>
        <tissue evidence="4">Leaf</tissue>
    </source>
</reference>
<feature type="compositionally biased region" description="Basic and acidic residues" evidence="2">
    <location>
        <begin position="571"/>
        <end position="587"/>
    </location>
</feature>
<feature type="region of interest" description="Disordered" evidence="2">
    <location>
        <begin position="46"/>
        <end position="78"/>
    </location>
</feature>
<evidence type="ECO:0000256" key="1">
    <source>
        <dbReference type="ARBA" id="ARBA00007473"/>
    </source>
</evidence>
<feature type="domain" description="Kri1-like C-terminal" evidence="3">
    <location>
        <begin position="473"/>
        <end position="556"/>
    </location>
</feature>
<feature type="region of interest" description="Disordered" evidence="2">
    <location>
        <begin position="289"/>
        <end position="314"/>
    </location>
</feature>
<evidence type="ECO:0000256" key="2">
    <source>
        <dbReference type="SAM" id="MobiDB-lite"/>
    </source>
</evidence>
<feature type="compositionally biased region" description="Acidic residues" evidence="2">
    <location>
        <begin position="138"/>
        <end position="148"/>
    </location>
</feature>
<dbReference type="Pfam" id="PF05178">
    <property type="entry name" value="Kri1"/>
    <property type="match status" value="1"/>
</dbReference>
<dbReference type="GO" id="GO:0030686">
    <property type="term" value="C:90S preribosome"/>
    <property type="evidence" value="ECO:0007669"/>
    <property type="project" value="TreeGrafter"/>
</dbReference>
<gene>
    <name evidence="4" type="ORF">PVL29_004911</name>
</gene>
<dbReference type="GO" id="GO:0005730">
    <property type="term" value="C:nucleolus"/>
    <property type="evidence" value="ECO:0007669"/>
    <property type="project" value="TreeGrafter"/>
</dbReference>
<organism evidence="4 5">
    <name type="scientific">Vitis rotundifolia</name>
    <name type="common">Muscadine grape</name>
    <dbReference type="NCBI Taxonomy" id="103349"/>
    <lineage>
        <taxon>Eukaryota</taxon>
        <taxon>Viridiplantae</taxon>
        <taxon>Streptophyta</taxon>
        <taxon>Embryophyta</taxon>
        <taxon>Tracheophyta</taxon>
        <taxon>Spermatophyta</taxon>
        <taxon>Magnoliopsida</taxon>
        <taxon>eudicotyledons</taxon>
        <taxon>Gunneridae</taxon>
        <taxon>Pentapetalae</taxon>
        <taxon>rosids</taxon>
        <taxon>Vitales</taxon>
        <taxon>Vitaceae</taxon>
        <taxon>Viteae</taxon>
        <taxon>Vitis</taxon>
    </lineage>
</organism>
<evidence type="ECO:0000259" key="3">
    <source>
        <dbReference type="Pfam" id="PF12936"/>
    </source>
</evidence>
<evidence type="ECO:0000313" key="4">
    <source>
        <dbReference type="EMBL" id="KAJ9703302.1"/>
    </source>
</evidence>
<dbReference type="Pfam" id="PF12936">
    <property type="entry name" value="Kri1_C"/>
    <property type="match status" value="1"/>
</dbReference>
<feature type="compositionally biased region" description="Basic and acidic residues" evidence="2">
    <location>
        <begin position="542"/>
        <end position="559"/>
    </location>
</feature>
<comment type="caution">
    <text evidence="4">The sequence shown here is derived from an EMBL/GenBank/DDBJ whole genome shotgun (WGS) entry which is preliminary data.</text>
</comment>
<sequence length="637" mass="73509">MGANLFADVGDDQNDIDTKIEIDEEFARRYEHNKRREDLHRLEELKKKGLAGVGDSDDDESESVSSSDADDDESDSDEEDLLFFDALIKVKNQDPSLKQKDTRLFEVKDSDETKAVKGEKSKKAMYLKDVVAKQLIEEGAEYDDEEETEKPKPKSYAEEQDELRRAFLDAAEEGMEDDGGELLSMKENATEKDESGDGEMQKKLDQYFGEDGKLDENSMFLKEYFLNKMWIGDGDTGGGAGDEEAEGMSEDEEEIERQEEYEKKYNFRYEENVGDRVLGHARFVEGSVRKKSNARKAQRESKKERMARAEEERKEELKRLKNLKKREILEKMNKIKEIAGIGENGVLPVNEDDLEGEFDPEEYDRKMKEAFDEDYYNADDADPGFGSDSDEDGGGLEKPDFDKEDELLGLPKNWDVCESGDGFLAAREKILKQKKDVDSDSDSEKEEIEPEEGGKRKRKHREKDELSKEWKKIYLEETSKLEYEDTIGDLKTRFKYTTVNPKRFGLSAEEILMMDDKDLNQYVSLKKLAPYVEKEWKVPNKKRYEQKTRNKSLLEEAKLNRKKNAGRKKWKGDQKRSALEKDARQDESAQVEASNGDMGNVSHASRRRRRQAELKLSRSRLMAYGKIPTKSKSKAKH</sequence>
<feature type="compositionally biased region" description="Basic and acidic residues" evidence="2">
    <location>
        <begin position="188"/>
        <end position="204"/>
    </location>
</feature>
<feature type="compositionally biased region" description="Acidic residues" evidence="2">
    <location>
        <begin position="350"/>
        <end position="362"/>
    </location>
</feature>
<dbReference type="InterPro" id="IPR024626">
    <property type="entry name" value="Kri1-like_C"/>
</dbReference>
<feature type="region of interest" description="Disordered" evidence="2">
    <location>
        <begin position="542"/>
        <end position="637"/>
    </location>
</feature>
<dbReference type="Proteomes" id="UP001168098">
    <property type="component" value="Unassembled WGS sequence"/>
</dbReference>
<comment type="similarity">
    <text evidence="1">Belongs to the KRI1 family.</text>
</comment>
<accession>A0AA39AA71</accession>
<feature type="region of interest" description="Disordered" evidence="2">
    <location>
        <begin position="346"/>
        <end position="404"/>
    </location>
</feature>
<name>A0AA39AA71_VITRO</name>
<keyword evidence="5" id="KW-1185">Reference proteome</keyword>
<feature type="compositionally biased region" description="Basic residues" evidence="2">
    <location>
        <begin position="560"/>
        <end position="570"/>
    </location>
</feature>
<dbReference type="EMBL" id="JARBHA010000004">
    <property type="protein sequence ID" value="KAJ9703302.1"/>
    <property type="molecule type" value="Genomic_DNA"/>
</dbReference>
<feature type="compositionally biased region" description="Acidic residues" evidence="2">
    <location>
        <begin position="170"/>
        <end position="180"/>
    </location>
</feature>
<feature type="compositionally biased region" description="Basic and acidic residues" evidence="2">
    <location>
        <begin position="297"/>
        <end position="314"/>
    </location>
</feature>
<evidence type="ECO:0000313" key="5">
    <source>
        <dbReference type="Proteomes" id="UP001168098"/>
    </source>
</evidence>
<dbReference type="GO" id="GO:0000447">
    <property type="term" value="P:endonucleolytic cleavage in ITS1 to separate SSU-rRNA from 5.8S rRNA and LSU-rRNA from tricistronic rRNA transcript (SSU-rRNA, 5.8S rRNA, LSU-rRNA)"/>
    <property type="evidence" value="ECO:0007669"/>
    <property type="project" value="TreeGrafter"/>
</dbReference>
<proteinExistence type="inferred from homology"/>
<dbReference type="InterPro" id="IPR018034">
    <property type="entry name" value="Kri1"/>
</dbReference>
<feature type="compositionally biased region" description="Acidic residues" evidence="2">
    <location>
        <begin position="55"/>
        <end position="78"/>
    </location>
</feature>
<feature type="region of interest" description="Disordered" evidence="2">
    <location>
        <begin position="235"/>
        <end position="258"/>
    </location>
</feature>
<feature type="compositionally biased region" description="Basic and acidic residues" evidence="2">
    <location>
        <begin position="149"/>
        <end position="167"/>
    </location>
</feature>
<protein>
    <recommendedName>
        <fullName evidence="3">Kri1-like C-terminal domain-containing protein</fullName>
    </recommendedName>
</protein>
<dbReference type="AlphaFoldDB" id="A0AA39AA71"/>
<feature type="compositionally biased region" description="Acidic residues" evidence="2">
    <location>
        <begin position="371"/>
        <end position="394"/>
    </location>
</feature>